<dbReference type="Proteomes" id="UP000799778">
    <property type="component" value="Unassembled WGS sequence"/>
</dbReference>
<keyword evidence="2" id="KW-1185">Reference proteome</keyword>
<dbReference type="GeneID" id="54279947"/>
<evidence type="ECO:0000313" key="1">
    <source>
        <dbReference type="EMBL" id="KAF2011932.1"/>
    </source>
</evidence>
<gene>
    <name evidence="1" type="ORF">BU24DRAFT_266654</name>
</gene>
<dbReference type="EMBL" id="ML978073">
    <property type="protein sequence ID" value="KAF2011932.1"/>
    <property type="molecule type" value="Genomic_DNA"/>
</dbReference>
<accession>A0A6A5XFS0</accession>
<sequence length="111" mass="13237">MYCHRRRPRPCPRCYSSLYFRLKPELYILHHTDAAYINPLPRTIRNAHINSTQDRPSPAWKNSRRIRLCSIWRTWYVLIFIYIDFSPLPSIPGLLGGLYCETWPTVGETRD</sequence>
<dbReference type="RefSeq" id="XP_033380271.1">
    <property type="nucleotide sequence ID" value="XM_033522550.1"/>
</dbReference>
<organism evidence="1 2">
    <name type="scientific">Aaosphaeria arxii CBS 175.79</name>
    <dbReference type="NCBI Taxonomy" id="1450172"/>
    <lineage>
        <taxon>Eukaryota</taxon>
        <taxon>Fungi</taxon>
        <taxon>Dikarya</taxon>
        <taxon>Ascomycota</taxon>
        <taxon>Pezizomycotina</taxon>
        <taxon>Dothideomycetes</taxon>
        <taxon>Pleosporomycetidae</taxon>
        <taxon>Pleosporales</taxon>
        <taxon>Pleosporales incertae sedis</taxon>
        <taxon>Aaosphaeria</taxon>
    </lineage>
</organism>
<evidence type="ECO:0000313" key="2">
    <source>
        <dbReference type="Proteomes" id="UP000799778"/>
    </source>
</evidence>
<dbReference type="AlphaFoldDB" id="A0A6A5XFS0"/>
<protein>
    <submittedName>
        <fullName evidence="1">Uncharacterized protein</fullName>
    </submittedName>
</protein>
<reference evidence="1" key="1">
    <citation type="journal article" date="2020" name="Stud. Mycol.">
        <title>101 Dothideomycetes genomes: a test case for predicting lifestyles and emergence of pathogens.</title>
        <authorList>
            <person name="Haridas S."/>
            <person name="Albert R."/>
            <person name="Binder M."/>
            <person name="Bloem J."/>
            <person name="Labutti K."/>
            <person name="Salamov A."/>
            <person name="Andreopoulos B."/>
            <person name="Baker S."/>
            <person name="Barry K."/>
            <person name="Bills G."/>
            <person name="Bluhm B."/>
            <person name="Cannon C."/>
            <person name="Castanera R."/>
            <person name="Culley D."/>
            <person name="Daum C."/>
            <person name="Ezra D."/>
            <person name="Gonzalez J."/>
            <person name="Henrissat B."/>
            <person name="Kuo A."/>
            <person name="Liang C."/>
            <person name="Lipzen A."/>
            <person name="Lutzoni F."/>
            <person name="Magnuson J."/>
            <person name="Mondo S."/>
            <person name="Nolan M."/>
            <person name="Ohm R."/>
            <person name="Pangilinan J."/>
            <person name="Park H.-J."/>
            <person name="Ramirez L."/>
            <person name="Alfaro M."/>
            <person name="Sun H."/>
            <person name="Tritt A."/>
            <person name="Yoshinaga Y."/>
            <person name="Zwiers L.-H."/>
            <person name="Turgeon B."/>
            <person name="Goodwin S."/>
            <person name="Spatafora J."/>
            <person name="Crous P."/>
            <person name="Grigoriev I."/>
        </authorList>
    </citation>
    <scope>NUCLEOTIDE SEQUENCE</scope>
    <source>
        <strain evidence="1">CBS 175.79</strain>
    </source>
</reference>
<proteinExistence type="predicted"/>
<name>A0A6A5XFS0_9PLEO</name>